<evidence type="ECO:0000256" key="11">
    <source>
        <dbReference type="ARBA" id="ARBA00023204"/>
    </source>
</evidence>
<evidence type="ECO:0000256" key="7">
    <source>
        <dbReference type="ARBA" id="ARBA00022763"/>
    </source>
</evidence>
<evidence type="ECO:0000256" key="10">
    <source>
        <dbReference type="ARBA" id="ARBA00023014"/>
    </source>
</evidence>
<dbReference type="SMART" id="SM00986">
    <property type="entry name" value="UDG"/>
    <property type="match status" value="1"/>
</dbReference>
<keyword evidence="15" id="KW-1185">Reference proteome</keyword>
<keyword evidence="7" id="KW-0227">DNA damage</keyword>
<reference evidence="15" key="1">
    <citation type="submission" date="2017-09" db="EMBL/GenBank/DDBJ databases">
        <title>Genome sequence of Nannocystis excedens DSM 71.</title>
        <authorList>
            <person name="Blom J."/>
        </authorList>
    </citation>
    <scope>NUCLEOTIDE SEQUENCE [LARGE SCALE GENOMIC DNA]</scope>
    <source>
        <strain evidence="15">type strain: E19</strain>
    </source>
</reference>
<comment type="similarity">
    <text evidence="2">Belongs to the uracil-DNA glycosylase (UDG) superfamily. Type 4 (UDGa) family.</text>
</comment>
<evidence type="ECO:0000256" key="5">
    <source>
        <dbReference type="ARBA" id="ARBA00022485"/>
    </source>
</evidence>
<dbReference type="InterPro" id="IPR051536">
    <property type="entry name" value="UDG_Type-4/5"/>
</dbReference>
<evidence type="ECO:0000313" key="14">
    <source>
        <dbReference type="EMBL" id="SON54696.1"/>
    </source>
</evidence>
<dbReference type="NCBIfam" id="TIGR00758">
    <property type="entry name" value="UDG_fam4"/>
    <property type="match status" value="1"/>
</dbReference>
<dbReference type="Pfam" id="PF03167">
    <property type="entry name" value="UDG"/>
    <property type="match status" value="1"/>
</dbReference>
<evidence type="ECO:0000256" key="3">
    <source>
        <dbReference type="ARBA" id="ARBA00012030"/>
    </source>
</evidence>
<dbReference type="Proteomes" id="UP000223606">
    <property type="component" value="Chromosome 1"/>
</dbReference>
<dbReference type="InterPro" id="IPR005122">
    <property type="entry name" value="Uracil-DNA_glycosylase-like"/>
</dbReference>
<accession>A0A2C9D355</accession>
<dbReference type="SMART" id="SM00987">
    <property type="entry name" value="UreE_C"/>
    <property type="match status" value="1"/>
</dbReference>
<dbReference type="GO" id="GO:0046872">
    <property type="term" value="F:metal ion binding"/>
    <property type="evidence" value="ECO:0007669"/>
    <property type="project" value="UniProtKB-KW"/>
</dbReference>
<dbReference type="GO" id="GO:0006281">
    <property type="term" value="P:DNA repair"/>
    <property type="evidence" value="ECO:0007669"/>
    <property type="project" value="UniProtKB-KW"/>
</dbReference>
<dbReference type="PANTHER" id="PTHR33693:SF1">
    <property type="entry name" value="TYPE-4 URACIL-DNA GLYCOSYLASE"/>
    <property type="match status" value="1"/>
</dbReference>
<evidence type="ECO:0000256" key="8">
    <source>
        <dbReference type="ARBA" id="ARBA00022801"/>
    </source>
</evidence>
<keyword evidence="5" id="KW-0004">4Fe-4S</keyword>
<feature type="domain" description="Uracil-DNA glycosylase-like" evidence="13">
    <location>
        <begin position="134"/>
        <end position="286"/>
    </location>
</feature>
<feature type="compositionally biased region" description="Low complexity" evidence="12">
    <location>
        <begin position="38"/>
        <end position="49"/>
    </location>
</feature>
<name>A0A2C9D355_9HYPH</name>
<keyword evidence="8" id="KW-0378">Hydrolase</keyword>
<evidence type="ECO:0000313" key="15">
    <source>
        <dbReference type="Proteomes" id="UP000223606"/>
    </source>
</evidence>
<evidence type="ECO:0000259" key="13">
    <source>
        <dbReference type="SMART" id="SM00986"/>
    </source>
</evidence>
<dbReference type="EC" id="3.2.2.27" evidence="3"/>
<keyword evidence="6" id="KW-0479">Metal-binding</keyword>
<dbReference type="RefSeq" id="WP_099555208.1">
    <property type="nucleotide sequence ID" value="NZ_LT960614.1"/>
</dbReference>
<dbReference type="PANTHER" id="PTHR33693">
    <property type="entry name" value="TYPE-5 URACIL-DNA GLYCOSYLASE"/>
    <property type="match status" value="1"/>
</dbReference>
<dbReference type="GO" id="GO:0051539">
    <property type="term" value="F:4 iron, 4 sulfur cluster binding"/>
    <property type="evidence" value="ECO:0007669"/>
    <property type="project" value="UniProtKB-KW"/>
</dbReference>
<dbReference type="GO" id="GO:0004844">
    <property type="term" value="F:uracil DNA N-glycosylase activity"/>
    <property type="evidence" value="ECO:0007669"/>
    <property type="project" value="UniProtKB-EC"/>
</dbReference>
<protein>
    <recommendedName>
        <fullName evidence="4">Type-4 uracil-DNA glycosylase</fullName>
        <ecNumber evidence="3">3.2.2.27</ecNumber>
    </recommendedName>
</protein>
<proteinExistence type="inferred from homology"/>
<dbReference type="InterPro" id="IPR036895">
    <property type="entry name" value="Uracil-DNA_glycosylase-like_sf"/>
</dbReference>
<evidence type="ECO:0000256" key="9">
    <source>
        <dbReference type="ARBA" id="ARBA00023004"/>
    </source>
</evidence>
<gene>
    <name evidence="14" type="ORF">HDIA_1155</name>
</gene>
<dbReference type="KEGG" id="hdi:HDIA_1155"/>
<sequence>MTEPPLSFADLKGLLEWYEAMGVDTALGDDPVDRFAESAAQAEARGAQRTMPAAPQRNLQESGARFQQAPRAAGPSTPPPAAAGSMSGATLPGDDAVMAAREAARSAQSLEELESLLANFEGCNLRLTAKNLVFADGNPKARLMFVGEAPGRDEDIQGKPFVGRSGKLLDRMLKAIGLDRDSAYIANVIYWRPPGNRDPSDQEVAICRPFILRQIELVDPAVLVFLGNQPSKALVGRDAMVGIRKFRGRWRTFEVGGRQVPLMPTFHPAYLLRQPMEKRLAWRDFLEVKARLAAVTKPD</sequence>
<keyword evidence="10" id="KW-0411">Iron-sulfur</keyword>
<dbReference type="OrthoDB" id="5290748at2"/>
<dbReference type="Gene3D" id="3.40.470.10">
    <property type="entry name" value="Uracil-DNA glycosylase-like domain"/>
    <property type="match status" value="1"/>
</dbReference>
<dbReference type="InterPro" id="IPR005273">
    <property type="entry name" value="Ura-DNA_glyco_family4"/>
</dbReference>
<evidence type="ECO:0000256" key="1">
    <source>
        <dbReference type="ARBA" id="ARBA00001400"/>
    </source>
</evidence>
<keyword evidence="11" id="KW-0234">DNA repair</keyword>
<dbReference type="EMBL" id="LT960614">
    <property type="protein sequence ID" value="SON54696.1"/>
    <property type="molecule type" value="Genomic_DNA"/>
</dbReference>
<feature type="region of interest" description="Disordered" evidence="12">
    <location>
        <begin position="38"/>
        <end position="92"/>
    </location>
</feature>
<evidence type="ECO:0000256" key="6">
    <source>
        <dbReference type="ARBA" id="ARBA00022723"/>
    </source>
</evidence>
<evidence type="ECO:0000256" key="4">
    <source>
        <dbReference type="ARBA" id="ARBA00019403"/>
    </source>
</evidence>
<dbReference type="SUPFAM" id="SSF52141">
    <property type="entry name" value="Uracil-DNA glycosylase-like"/>
    <property type="match status" value="1"/>
</dbReference>
<comment type="catalytic activity">
    <reaction evidence="1">
        <text>Hydrolyzes single-stranded DNA or mismatched double-stranded DNA and polynucleotides, releasing free uracil.</text>
        <dbReference type="EC" id="3.2.2.27"/>
    </reaction>
</comment>
<evidence type="ECO:0000256" key="2">
    <source>
        <dbReference type="ARBA" id="ARBA00006521"/>
    </source>
</evidence>
<dbReference type="CDD" id="cd10030">
    <property type="entry name" value="UDG-F4_TTUDGA_SPO1dp_like"/>
    <property type="match status" value="1"/>
</dbReference>
<evidence type="ECO:0000256" key="12">
    <source>
        <dbReference type="SAM" id="MobiDB-lite"/>
    </source>
</evidence>
<organism evidence="14 15">
    <name type="scientific">Hartmannibacter diazotrophicus</name>
    <dbReference type="NCBI Taxonomy" id="1482074"/>
    <lineage>
        <taxon>Bacteria</taxon>
        <taxon>Pseudomonadati</taxon>
        <taxon>Pseudomonadota</taxon>
        <taxon>Alphaproteobacteria</taxon>
        <taxon>Hyphomicrobiales</taxon>
        <taxon>Pleomorphomonadaceae</taxon>
        <taxon>Hartmannibacter</taxon>
    </lineage>
</organism>
<keyword evidence="9" id="KW-0408">Iron</keyword>
<dbReference type="AlphaFoldDB" id="A0A2C9D355"/>